<dbReference type="Pfam" id="PF00717">
    <property type="entry name" value="Peptidase_S24"/>
    <property type="match status" value="1"/>
</dbReference>
<dbReference type="STRING" id="388408.LAX5112_01261"/>
<dbReference type="Gene3D" id="2.10.109.10">
    <property type="entry name" value="Umud Fragment, subunit A"/>
    <property type="match status" value="1"/>
</dbReference>
<dbReference type="Proteomes" id="UP000053235">
    <property type="component" value="Unassembled WGS sequence"/>
</dbReference>
<dbReference type="SUPFAM" id="SSF51306">
    <property type="entry name" value="LexA/Signal peptidase"/>
    <property type="match status" value="1"/>
</dbReference>
<dbReference type="InterPro" id="IPR036286">
    <property type="entry name" value="LexA/Signal_pep-like_sf"/>
</dbReference>
<accession>A0A0M6ZY22</accession>
<dbReference type="EMBL" id="CXWD01000004">
    <property type="protein sequence ID" value="CTQ67197.1"/>
    <property type="molecule type" value="Genomic_DNA"/>
</dbReference>
<dbReference type="AlphaFoldDB" id="A0A0M6ZY22"/>
<proteinExistence type="predicted"/>
<evidence type="ECO:0000313" key="3">
    <source>
        <dbReference type="Proteomes" id="UP000053235"/>
    </source>
</evidence>
<name>A0A0M6ZY22_9HYPH</name>
<sequence>MRNLRTPNCQRGMRTYFSDKTFLMNAQSEKSLYDKLQDLKEKSGMSLRAIARGMGYSQASSIQRYFSQDYPHDSLPDNFVKKLLEVLPGKGNPAITREDVLALSDGVLMPTGTATEAKAPLPRPKPAGTVPILGEVAAGIWMEASLFENENQENSHIPFDPRFPVEAQFILRVRGESMNLVAPNGDYILCVDYFKAMITPKVDDLVLVERSKDGGMTIERTAKELVRKNGRVELMPKSSDPRFQEPISYQEGDPEATEVQIRAKIIMSYRPF</sequence>
<evidence type="ECO:0000313" key="2">
    <source>
        <dbReference type="EMBL" id="CTQ67197.1"/>
    </source>
</evidence>
<dbReference type="InterPro" id="IPR015927">
    <property type="entry name" value="Peptidase_S24_S26A/B/C"/>
</dbReference>
<feature type="domain" description="Peptidase S24/S26A/S26B/S26C" evidence="1">
    <location>
        <begin position="131"/>
        <end position="265"/>
    </location>
</feature>
<reference evidence="3" key="1">
    <citation type="submission" date="2015-07" db="EMBL/GenBank/DDBJ databases">
        <authorList>
            <person name="Rodrigo-Torres Lidia"/>
            <person name="Arahal R.David."/>
        </authorList>
    </citation>
    <scope>NUCLEOTIDE SEQUENCE [LARGE SCALE GENOMIC DNA]</scope>
    <source>
        <strain evidence="3">CECT 5112</strain>
    </source>
</reference>
<dbReference type="InterPro" id="IPR039418">
    <property type="entry name" value="LexA-like"/>
</dbReference>
<gene>
    <name evidence="2" type="ORF">LAX5112_01261</name>
</gene>
<dbReference type="CDD" id="cd06529">
    <property type="entry name" value="S24_LexA-like"/>
    <property type="match status" value="1"/>
</dbReference>
<organism evidence="2 3">
    <name type="scientific">Roseibium alexandrii</name>
    <dbReference type="NCBI Taxonomy" id="388408"/>
    <lineage>
        <taxon>Bacteria</taxon>
        <taxon>Pseudomonadati</taxon>
        <taxon>Pseudomonadota</taxon>
        <taxon>Alphaproteobacteria</taxon>
        <taxon>Hyphomicrobiales</taxon>
        <taxon>Stappiaceae</taxon>
        <taxon>Roseibium</taxon>
    </lineage>
</organism>
<protein>
    <submittedName>
        <fullName evidence="2">LexA repressor</fullName>
    </submittedName>
</protein>
<evidence type="ECO:0000259" key="1">
    <source>
        <dbReference type="Pfam" id="PF00717"/>
    </source>
</evidence>
<keyword evidence="3" id="KW-1185">Reference proteome</keyword>